<dbReference type="PANTHER" id="PTHR43335:SF4">
    <property type="entry name" value="ABC TRANSPORTER, ATP-BINDING PROTEIN"/>
    <property type="match status" value="1"/>
</dbReference>
<gene>
    <name evidence="6" type="ORF">Athai_66090</name>
</gene>
<sequence length="240" mass="25397">MISAEHLTKRYGRHPAVRDLDLAVEAGQVCALLGPNGAGKTSTMRMLLGLSTPDSGRARILGEPVRLGAPVLRRVGVLIDGPAFVPHLSGTANLRLLWSAAGRTWPPPGLDAALELAGLGAALDRKVRGYSMGMRQRLMLAQALMRQPDVLILDEPANGLDPAEVRALREHLAALARQGAAVLVSSHQLAEVQQLATHLVVLNRGRLVAAGPMADLVGTAGSLEEAFLTMTGEEDERAAR</sequence>
<dbReference type="InterPro" id="IPR027417">
    <property type="entry name" value="P-loop_NTPase"/>
</dbReference>
<evidence type="ECO:0000313" key="7">
    <source>
        <dbReference type="Proteomes" id="UP000611640"/>
    </source>
</evidence>
<evidence type="ECO:0000256" key="3">
    <source>
        <dbReference type="ARBA" id="ARBA00022741"/>
    </source>
</evidence>
<dbReference type="GO" id="GO:0005524">
    <property type="term" value="F:ATP binding"/>
    <property type="evidence" value="ECO:0007669"/>
    <property type="project" value="UniProtKB-KW"/>
</dbReference>
<evidence type="ECO:0000313" key="6">
    <source>
        <dbReference type="EMBL" id="BCJ39106.1"/>
    </source>
</evidence>
<reference evidence="6 7" key="1">
    <citation type="submission" date="2020-08" db="EMBL/GenBank/DDBJ databases">
        <title>Whole genome shotgun sequence of Actinocatenispora thailandica NBRC 105041.</title>
        <authorList>
            <person name="Komaki H."/>
            <person name="Tamura T."/>
        </authorList>
    </citation>
    <scope>NUCLEOTIDE SEQUENCE [LARGE SCALE GENOMIC DNA]</scope>
    <source>
        <strain evidence="6 7">NBRC 105041</strain>
    </source>
</reference>
<organism evidence="6 7">
    <name type="scientific">Actinocatenispora thailandica</name>
    <dbReference type="NCBI Taxonomy" id="227318"/>
    <lineage>
        <taxon>Bacteria</taxon>
        <taxon>Bacillati</taxon>
        <taxon>Actinomycetota</taxon>
        <taxon>Actinomycetes</taxon>
        <taxon>Micromonosporales</taxon>
        <taxon>Micromonosporaceae</taxon>
        <taxon>Actinocatenispora</taxon>
    </lineage>
</organism>
<keyword evidence="2" id="KW-0813">Transport</keyword>
<protein>
    <recommendedName>
        <fullName evidence="5">ABC transporter domain-containing protein</fullName>
    </recommendedName>
</protein>
<name>A0A7R7DWF8_9ACTN</name>
<dbReference type="PROSITE" id="PS50893">
    <property type="entry name" value="ABC_TRANSPORTER_2"/>
    <property type="match status" value="1"/>
</dbReference>
<accession>A0A7R7DWF8</accession>
<evidence type="ECO:0000256" key="4">
    <source>
        <dbReference type="ARBA" id="ARBA00022840"/>
    </source>
</evidence>
<dbReference type="GO" id="GO:0016887">
    <property type="term" value="F:ATP hydrolysis activity"/>
    <property type="evidence" value="ECO:0007669"/>
    <property type="project" value="InterPro"/>
</dbReference>
<dbReference type="EMBL" id="AP023355">
    <property type="protein sequence ID" value="BCJ39106.1"/>
    <property type="molecule type" value="Genomic_DNA"/>
</dbReference>
<evidence type="ECO:0000259" key="5">
    <source>
        <dbReference type="PROSITE" id="PS50893"/>
    </source>
</evidence>
<feature type="domain" description="ABC transporter" evidence="5">
    <location>
        <begin position="2"/>
        <end position="229"/>
    </location>
</feature>
<keyword evidence="3" id="KW-0547">Nucleotide-binding</keyword>
<dbReference type="SUPFAM" id="SSF52540">
    <property type="entry name" value="P-loop containing nucleoside triphosphate hydrolases"/>
    <property type="match status" value="1"/>
</dbReference>
<keyword evidence="4" id="KW-0067">ATP-binding</keyword>
<dbReference type="InterPro" id="IPR003593">
    <property type="entry name" value="AAA+_ATPase"/>
</dbReference>
<dbReference type="AlphaFoldDB" id="A0A7R7DWF8"/>
<evidence type="ECO:0000256" key="2">
    <source>
        <dbReference type="ARBA" id="ARBA00022448"/>
    </source>
</evidence>
<dbReference type="Proteomes" id="UP000611640">
    <property type="component" value="Chromosome"/>
</dbReference>
<comment type="similarity">
    <text evidence="1">Belongs to the ABC transporter superfamily.</text>
</comment>
<dbReference type="SMART" id="SM00382">
    <property type="entry name" value="AAA"/>
    <property type="match status" value="1"/>
</dbReference>
<evidence type="ECO:0000256" key="1">
    <source>
        <dbReference type="ARBA" id="ARBA00005417"/>
    </source>
</evidence>
<proteinExistence type="inferred from homology"/>
<dbReference type="KEGG" id="atl:Athai_66090"/>
<keyword evidence="7" id="KW-1185">Reference proteome</keyword>
<dbReference type="PANTHER" id="PTHR43335">
    <property type="entry name" value="ABC TRANSPORTER, ATP-BINDING PROTEIN"/>
    <property type="match status" value="1"/>
</dbReference>
<dbReference type="InterPro" id="IPR003439">
    <property type="entry name" value="ABC_transporter-like_ATP-bd"/>
</dbReference>
<dbReference type="Gene3D" id="3.40.50.300">
    <property type="entry name" value="P-loop containing nucleotide triphosphate hydrolases"/>
    <property type="match status" value="1"/>
</dbReference>
<dbReference type="Pfam" id="PF00005">
    <property type="entry name" value="ABC_tran"/>
    <property type="match status" value="1"/>
</dbReference>